<organism evidence="1 2">
    <name type="scientific">Campylobacter phage CP20</name>
    <dbReference type="NCBI Taxonomy" id="2506428"/>
    <lineage>
        <taxon>Viruses</taxon>
        <taxon>Duplodnaviria</taxon>
        <taxon>Heunggongvirae</taxon>
        <taxon>Uroviricota</taxon>
        <taxon>Caudoviricetes</taxon>
        <taxon>Connertonviridae</taxon>
        <taxon>Firehammervirus</taxon>
        <taxon>Firehammervirus CPt10</taxon>
    </lineage>
</organism>
<protein>
    <recommendedName>
        <fullName evidence="3">Tail fiber protein</fullName>
    </recommendedName>
</protein>
<evidence type="ECO:0008006" key="3">
    <source>
        <dbReference type="Google" id="ProtNLM"/>
    </source>
</evidence>
<reference evidence="1 2" key="1">
    <citation type="submission" date="2019-01" db="EMBL/GenBank/DDBJ databases">
        <title>Complete genome sequence of Campylobacter bacteriophage CP20.</title>
        <authorList>
            <person name="Connerton I.F."/>
        </authorList>
    </citation>
    <scope>NUCLEOTIDE SEQUENCE [LARGE SCALE GENOMIC DNA]</scope>
</reference>
<accession>A0A410T7M8</accession>
<evidence type="ECO:0000313" key="1">
    <source>
        <dbReference type="EMBL" id="QAU04843.1"/>
    </source>
</evidence>
<dbReference type="EMBL" id="MK408758">
    <property type="protein sequence ID" value="QAU04843.1"/>
    <property type="molecule type" value="Genomic_DNA"/>
</dbReference>
<dbReference type="Pfam" id="PF22337">
    <property type="entry name" value="Phage_fiber_rpt"/>
    <property type="match status" value="1"/>
</dbReference>
<evidence type="ECO:0000313" key="2">
    <source>
        <dbReference type="Proteomes" id="UP000290538"/>
    </source>
</evidence>
<sequence>MAEIKTGILLRRNLKKHFVNEAKPTQGEIVLATDTNEIGMLVNDEIQWTPIQGVVNTVAGKQGDVILNKKDVGLENVDNTADIDKPISNSTKLEFQRHYTAENPHNITKKTLDLENVDNTADIDKPVSNLTQIELNKKISWDDARKQAGGKDPVFTDTTYIIADGQLSEFNFNSYYKNFIDTFNTNSRVLPSTQALIANGRTITLRRADGSSESIETQDTLYDDSELRALIEQAKIDLHINIQDNLESDSTQDALSANQGKVLKGLIDEIKKVINITDDDFRNLQDIINYIEENREKFDDLTITNIKGLQAALDSKLNRDDSTYIAPNSALLESHPASDFVLNTNYNAKLIEIQDSLNSINSQIKLFETQAGVDSKINQAIRDLNFTETIQSINEQITRLQGSLDDIDLDAITENLQRVQQDLTQRISQLETNTSKKLEEFEAIVNNFDMSEIQTSINNFKNQINQNIDSIQGVVDSITESLDTIQNQVSNDIANKVSKDELATEVKTINDNIANLSSIVNEAKWQDNFYSKVERKRQSLWSIISISKDSFKGSYKKPNTYNYWEAKYKNLKYINDNFDSLETISNAPTYDVVTNQVIKLTFGDIAEASFLIGSPKNKIQIAKIIAVNANTKKAVFLCGYPSFMTDDLSKIMVTIEKDSSFGNYLSRANKTDPETFQKIVTTQEFDLPDDTDDYSYFEASYEISGNIITLTIPENIFLEFYGNMAAVEITVTGSNAAQVWSTTLKSTDYEGNKLFSNGVLVGKDLTGEILTIYDNKSVYINTLDEARTNYNDFQIIREEYEDIMYTRDFLPGTIEPGDDELEW</sequence>
<dbReference type="Gene3D" id="1.20.120.20">
    <property type="entry name" value="Apolipoprotein"/>
    <property type="match status" value="1"/>
</dbReference>
<dbReference type="Proteomes" id="UP000290538">
    <property type="component" value="Segment"/>
</dbReference>
<name>A0A410T7M8_9CAUD</name>
<dbReference type="InterPro" id="IPR054500">
    <property type="entry name" value="Phage_fiber_rpt"/>
</dbReference>
<proteinExistence type="predicted"/>